<dbReference type="EnsemblMetazoa" id="G15377.1">
    <property type="protein sequence ID" value="G15377.1:cds"/>
    <property type="gene ID" value="G15377"/>
</dbReference>
<sequence length="624" mass="72643">MSPSNKSFIPKMGFLFCCLLGHLIFGNVEADTIQTIQKDYFSWRMENEPEYGTYIGRYAFNDRVYSYNISMFEVRRNKTQEFLNRLNAISSNITSSERINFLILKDTFETYINGSKWAWYGALNPMNFLEGIQIFTSAVKASTKSRGDFENYIARLNAIPHQLEEVKERFREAIRLNRTYHNVSIAGVPAMIDQLLVDPLKSNFYSPFNNSLANAANIPETEKPGIRERGLQAVNMTIGAYRSVKDFIINEYIPKTRLQYGVNSLQNGLEYYQACLKWHLSFDMTPEEVHRVGEQEVERIHQEMKMTMKRLNHKGTVKEFFNSPVNNSNFYSNDSDKIITEYKKIVFDRINPKLPQFFKDIPNVPLEIRKMSYDGPGGGYSFATEEYPGVFSINLFRPLEKPFFEFMALSLHEANPGHHLQHSYAMLADLPDYRRHTPFSFYNIPVWFPFYSAYSEGWALYSEYLGVEMGLYKDDYELMGRYSAEILRACRLVVDTGLHYYNWDKQRAIDYMLNYTAYSFEAMENEVNRYITWPGQACAYKIGEIKMKDLRRKAETELGTRFDIRDFHSLILTNGAVPMSLLEMLVNEWIEEVKAGPIVSGGSLVTGSYKWQIFSLLFLFIILQ</sequence>
<accession>A0A8W8IQD0</accession>
<evidence type="ECO:0000313" key="3">
    <source>
        <dbReference type="Proteomes" id="UP000005408"/>
    </source>
</evidence>
<dbReference type="OMA" id="DYQWRYH"/>
<evidence type="ECO:0000313" key="2">
    <source>
        <dbReference type="EnsemblMetazoa" id="G15377.1:cds"/>
    </source>
</evidence>
<feature type="chain" id="PRO_5036500646" description="DUF885 domain-containing protein" evidence="1">
    <location>
        <begin position="31"/>
        <end position="624"/>
    </location>
</feature>
<dbReference type="PANTHER" id="PTHR33361">
    <property type="entry name" value="GLR0591 PROTEIN"/>
    <property type="match status" value="1"/>
</dbReference>
<organism evidence="2 3">
    <name type="scientific">Magallana gigas</name>
    <name type="common">Pacific oyster</name>
    <name type="synonym">Crassostrea gigas</name>
    <dbReference type="NCBI Taxonomy" id="29159"/>
    <lineage>
        <taxon>Eukaryota</taxon>
        <taxon>Metazoa</taxon>
        <taxon>Spiralia</taxon>
        <taxon>Lophotrochozoa</taxon>
        <taxon>Mollusca</taxon>
        <taxon>Bivalvia</taxon>
        <taxon>Autobranchia</taxon>
        <taxon>Pteriomorphia</taxon>
        <taxon>Ostreida</taxon>
        <taxon>Ostreoidea</taxon>
        <taxon>Ostreidae</taxon>
        <taxon>Magallana</taxon>
    </lineage>
</organism>
<name>A0A8W8IQD0_MAGGI</name>
<dbReference type="AlphaFoldDB" id="A0A8W8IQD0"/>
<dbReference type="OrthoDB" id="5959877at2759"/>
<evidence type="ECO:0008006" key="4">
    <source>
        <dbReference type="Google" id="ProtNLM"/>
    </source>
</evidence>
<proteinExistence type="predicted"/>
<dbReference type="Proteomes" id="UP000005408">
    <property type="component" value="Unassembled WGS sequence"/>
</dbReference>
<feature type="signal peptide" evidence="1">
    <location>
        <begin position="1"/>
        <end position="30"/>
    </location>
</feature>
<reference evidence="2" key="1">
    <citation type="submission" date="2022-08" db="UniProtKB">
        <authorList>
            <consortium name="EnsemblMetazoa"/>
        </authorList>
    </citation>
    <scope>IDENTIFICATION</scope>
    <source>
        <strain evidence="2">05x7-T-G4-1.051#20</strain>
    </source>
</reference>
<dbReference type="PANTHER" id="PTHR33361:SF2">
    <property type="entry name" value="DUF885 DOMAIN-CONTAINING PROTEIN"/>
    <property type="match status" value="1"/>
</dbReference>
<dbReference type="InterPro" id="IPR010281">
    <property type="entry name" value="DUF885"/>
</dbReference>
<dbReference type="Pfam" id="PF05960">
    <property type="entry name" value="DUF885"/>
    <property type="match status" value="1"/>
</dbReference>
<keyword evidence="1" id="KW-0732">Signal</keyword>
<keyword evidence="3" id="KW-1185">Reference proteome</keyword>
<evidence type="ECO:0000256" key="1">
    <source>
        <dbReference type="SAM" id="SignalP"/>
    </source>
</evidence>
<protein>
    <recommendedName>
        <fullName evidence="4">DUF885 domain-containing protein</fullName>
    </recommendedName>
</protein>